<dbReference type="EMBL" id="VKKY01000002">
    <property type="protein sequence ID" value="KAA3438399.1"/>
    <property type="molecule type" value="Genomic_DNA"/>
</dbReference>
<dbReference type="Proteomes" id="UP000324133">
    <property type="component" value="Unassembled WGS sequence"/>
</dbReference>
<organism evidence="3 4">
    <name type="scientific">Rufibacter hautae</name>
    <dbReference type="NCBI Taxonomy" id="2595005"/>
    <lineage>
        <taxon>Bacteria</taxon>
        <taxon>Pseudomonadati</taxon>
        <taxon>Bacteroidota</taxon>
        <taxon>Cytophagia</taxon>
        <taxon>Cytophagales</taxon>
        <taxon>Hymenobacteraceae</taxon>
        <taxon>Rufibacter</taxon>
    </lineage>
</organism>
<evidence type="ECO:0000313" key="3">
    <source>
        <dbReference type="EMBL" id="KAA3438399.1"/>
    </source>
</evidence>
<feature type="transmembrane region" description="Helical" evidence="2">
    <location>
        <begin position="12"/>
        <end position="34"/>
    </location>
</feature>
<accession>A0A5B6TD60</accession>
<dbReference type="AlphaFoldDB" id="A0A5B6TD60"/>
<evidence type="ECO:0000256" key="2">
    <source>
        <dbReference type="SAM" id="Phobius"/>
    </source>
</evidence>
<keyword evidence="4" id="KW-1185">Reference proteome</keyword>
<dbReference type="RefSeq" id="WP_149091457.1">
    <property type="nucleotide sequence ID" value="NZ_VKKY01000002.1"/>
</dbReference>
<reference evidence="3 4" key="1">
    <citation type="submission" date="2019-07" db="EMBL/GenBank/DDBJ databases">
        <title>Rufibacter sp. nov., isolated from lake sediment.</title>
        <authorList>
            <person name="Qu J.-H."/>
        </authorList>
    </citation>
    <scope>NUCLEOTIDE SEQUENCE [LARGE SCALE GENOMIC DNA]</scope>
    <source>
        <strain evidence="3 4">NBS58-1</strain>
    </source>
</reference>
<keyword evidence="2" id="KW-1133">Transmembrane helix</keyword>
<feature type="region of interest" description="Disordered" evidence="1">
    <location>
        <begin position="43"/>
        <end position="77"/>
    </location>
</feature>
<comment type="caution">
    <text evidence="3">The sequence shown here is derived from an EMBL/GenBank/DDBJ whole genome shotgun (WGS) entry which is preliminary data.</text>
</comment>
<dbReference type="PROSITE" id="PS00018">
    <property type="entry name" value="EF_HAND_1"/>
    <property type="match status" value="1"/>
</dbReference>
<feature type="compositionally biased region" description="Polar residues" evidence="1">
    <location>
        <begin position="59"/>
        <end position="71"/>
    </location>
</feature>
<sequence length="277" mass="31079">MDKLTTYNQRLLAIIGTLIVGGLLIVLLIGAFVLGSELFGSRRADDDEDSSRDSFSLRPSGNRNDGDTNSKGAGPKTDIKLTFESPELIDTVKQLYLIPVTLADPDQALVTDSYDVTNEPDIESSARTGVFEHQGSYLNIIVYNQLAGNGQMVYKKPVHINGFRNYLFKGKQYLLIKASNQDTDKNGRLSYRDLQAFYVYDVEVNQLQEISFPNMGLQEYTLLHNSDEIALTFGVDQNQNGKLWDEPTVLKKYSLATRRATDLLDKRLVNQLQQIGK</sequence>
<keyword evidence="2" id="KW-0472">Membrane</keyword>
<name>A0A5B6TD60_9BACT</name>
<dbReference type="InterPro" id="IPR018247">
    <property type="entry name" value="EF_Hand_1_Ca_BS"/>
</dbReference>
<keyword evidence="2" id="KW-0812">Transmembrane</keyword>
<gene>
    <name evidence="3" type="ORF">FOA19_14255</name>
</gene>
<evidence type="ECO:0000313" key="4">
    <source>
        <dbReference type="Proteomes" id="UP000324133"/>
    </source>
</evidence>
<evidence type="ECO:0000256" key="1">
    <source>
        <dbReference type="SAM" id="MobiDB-lite"/>
    </source>
</evidence>
<evidence type="ECO:0008006" key="5">
    <source>
        <dbReference type="Google" id="ProtNLM"/>
    </source>
</evidence>
<proteinExistence type="predicted"/>
<dbReference type="OrthoDB" id="893756at2"/>
<protein>
    <recommendedName>
        <fullName evidence="5">EF-hand domain-containing protein</fullName>
    </recommendedName>
</protein>